<dbReference type="AlphaFoldDB" id="A0A6B3N204"/>
<proteinExistence type="predicted"/>
<feature type="transmembrane region" description="Helical" evidence="1">
    <location>
        <begin position="217"/>
        <end position="236"/>
    </location>
</feature>
<dbReference type="Gene3D" id="3.10.310.50">
    <property type="match status" value="1"/>
</dbReference>
<organism evidence="3">
    <name type="scientific">Symploca sp. SIO1C4</name>
    <dbReference type="NCBI Taxonomy" id="2607765"/>
    <lineage>
        <taxon>Bacteria</taxon>
        <taxon>Bacillati</taxon>
        <taxon>Cyanobacteriota</taxon>
        <taxon>Cyanophyceae</taxon>
        <taxon>Coleofasciculales</taxon>
        <taxon>Coleofasciculaceae</taxon>
        <taxon>Symploca</taxon>
    </lineage>
</organism>
<name>A0A6B3N204_9CYAN</name>
<dbReference type="InterPro" id="IPR007621">
    <property type="entry name" value="TPM_dom"/>
</dbReference>
<dbReference type="PANTHER" id="PTHR30373">
    <property type="entry name" value="UPF0603 PROTEIN YGCG"/>
    <property type="match status" value="1"/>
</dbReference>
<evidence type="ECO:0000313" key="3">
    <source>
        <dbReference type="EMBL" id="NER27726.1"/>
    </source>
</evidence>
<dbReference type="NCBIfam" id="NF047379">
    <property type="entry name" value="photo_II_Psb32"/>
    <property type="match status" value="1"/>
</dbReference>
<reference evidence="3" key="1">
    <citation type="submission" date="2019-11" db="EMBL/GenBank/DDBJ databases">
        <title>Genomic insights into an expanded diversity of filamentous marine cyanobacteria reveals the extraordinary biosynthetic potential of Moorea and Okeania.</title>
        <authorList>
            <person name="Ferreira Leao T."/>
            <person name="Wang M."/>
            <person name="Moss N."/>
            <person name="Da Silva R."/>
            <person name="Sanders J."/>
            <person name="Nurk S."/>
            <person name="Gurevich A."/>
            <person name="Humphrey G."/>
            <person name="Reher R."/>
            <person name="Zhu Q."/>
            <person name="Belda-Ferre P."/>
            <person name="Glukhov E."/>
            <person name="Rex R."/>
            <person name="Dorrestein P.C."/>
            <person name="Knight R."/>
            <person name="Pevzner P."/>
            <person name="Gerwick W.H."/>
            <person name="Gerwick L."/>
        </authorList>
    </citation>
    <scope>NUCLEOTIDE SEQUENCE</scope>
    <source>
        <strain evidence="3">SIO1C4</strain>
    </source>
</reference>
<keyword evidence="1" id="KW-0812">Transmembrane</keyword>
<dbReference type="Pfam" id="PF04536">
    <property type="entry name" value="TPM_phosphatase"/>
    <property type="match status" value="1"/>
</dbReference>
<sequence length="240" mass="26094">MRQLINQLHQGGRYLQRLLLPLLLVFLVSGLVAAPANATNVYQMPNLSAGEPTWVIDQSEVISRINEGKLSKTLEALAAETGNEVRMVTIRRLDYGETISTFTTALFEKWFPTAQAQANQTLLVIDTLTNNSAIATGETVKSIMPDEIAESVSSETVQVPLRDNNKYNQAFLDASARLVAVLSGETDPGPPVVEDNIQVAGTFTSAEDTDTGSATKWVVILLVLATVIPMATYFLYQGFS</sequence>
<protein>
    <submittedName>
        <fullName evidence="3">YgcG family protein</fullName>
    </submittedName>
</protein>
<keyword evidence="1" id="KW-0472">Membrane</keyword>
<keyword evidence="1" id="KW-1133">Transmembrane helix</keyword>
<evidence type="ECO:0000259" key="2">
    <source>
        <dbReference type="Pfam" id="PF04536"/>
    </source>
</evidence>
<gene>
    <name evidence="3" type="ORF">F6J89_08850</name>
</gene>
<dbReference type="PANTHER" id="PTHR30373:SF2">
    <property type="entry name" value="UPF0603 PROTEIN YGCG"/>
    <property type="match status" value="1"/>
</dbReference>
<feature type="domain" description="TPM" evidence="2">
    <location>
        <begin position="55"/>
        <end position="180"/>
    </location>
</feature>
<dbReference type="EMBL" id="JAAHFQ010000128">
    <property type="protein sequence ID" value="NER27726.1"/>
    <property type="molecule type" value="Genomic_DNA"/>
</dbReference>
<evidence type="ECO:0000256" key="1">
    <source>
        <dbReference type="SAM" id="Phobius"/>
    </source>
</evidence>
<accession>A0A6B3N204</accession>
<comment type="caution">
    <text evidence="3">The sequence shown here is derived from an EMBL/GenBank/DDBJ whole genome shotgun (WGS) entry which is preliminary data.</text>
</comment>